<protein>
    <submittedName>
        <fullName evidence="6">TL1A</fullName>
    </submittedName>
</protein>
<dbReference type="GO" id="GO:0005615">
    <property type="term" value="C:extracellular space"/>
    <property type="evidence" value="ECO:0007669"/>
    <property type="project" value="UniProtKB-KW"/>
</dbReference>
<evidence type="ECO:0000313" key="6">
    <source>
        <dbReference type="EMBL" id="QBB20030.1"/>
    </source>
</evidence>
<dbReference type="EMBL" id="MH507513">
    <property type="protein sequence ID" value="QBB20030.1"/>
    <property type="molecule type" value="mRNA"/>
</dbReference>
<dbReference type="SUPFAM" id="SSF49842">
    <property type="entry name" value="TNF-like"/>
    <property type="match status" value="1"/>
</dbReference>
<proteinExistence type="evidence at transcript level"/>
<dbReference type="PROSITE" id="PS50049">
    <property type="entry name" value="THD_2"/>
    <property type="match status" value="1"/>
</dbReference>
<keyword evidence="4" id="KW-0472">Membrane</keyword>
<evidence type="ECO:0000256" key="2">
    <source>
        <dbReference type="ARBA" id="ARBA00008670"/>
    </source>
</evidence>
<dbReference type="Pfam" id="PF00229">
    <property type="entry name" value="TNF"/>
    <property type="match status" value="1"/>
</dbReference>
<dbReference type="PANTHER" id="PTHR11471:SF13">
    <property type="entry name" value="TNF FAMILY PROFILE DOMAIN-CONTAINING PROTEIN"/>
    <property type="match status" value="1"/>
</dbReference>
<dbReference type="Gene3D" id="2.60.120.40">
    <property type="match status" value="1"/>
</dbReference>
<evidence type="ECO:0000256" key="1">
    <source>
        <dbReference type="ARBA" id="ARBA00004370"/>
    </source>
</evidence>
<name>A0A411H951_RUDPH</name>
<comment type="subcellular location">
    <subcellularLocation>
        <location evidence="1">Membrane</location>
    </subcellularLocation>
</comment>
<dbReference type="GO" id="GO:0005164">
    <property type="term" value="F:tumor necrosis factor receptor binding"/>
    <property type="evidence" value="ECO:0007669"/>
    <property type="project" value="InterPro"/>
</dbReference>
<feature type="domain" description="THD" evidence="5">
    <location>
        <begin position="1"/>
        <end position="120"/>
    </location>
</feature>
<organism evidence="6">
    <name type="scientific">Ruditapes philippinarum</name>
    <name type="common">Japanese carpet shell</name>
    <name type="synonym">Venerupis philippinarum</name>
    <dbReference type="NCBI Taxonomy" id="129788"/>
    <lineage>
        <taxon>Eukaryota</taxon>
        <taxon>Metazoa</taxon>
        <taxon>Spiralia</taxon>
        <taxon>Lophotrochozoa</taxon>
        <taxon>Mollusca</taxon>
        <taxon>Bivalvia</taxon>
        <taxon>Autobranchia</taxon>
        <taxon>Heteroconchia</taxon>
        <taxon>Euheterodonta</taxon>
        <taxon>Imparidentia</taxon>
        <taxon>Neoheterodontei</taxon>
        <taxon>Venerida</taxon>
        <taxon>Veneroidea</taxon>
        <taxon>Veneridae</taxon>
        <taxon>Ruditapes</taxon>
    </lineage>
</organism>
<evidence type="ECO:0000259" key="5">
    <source>
        <dbReference type="PROSITE" id="PS50049"/>
    </source>
</evidence>
<evidence type="ECO:0000256" key="4">
    <source>
        <dbReference type="ARBA" id="ARBA00023136"/>
    </source>
</evidence>
<evidence type="ECO:0000256" key="3">
    <source>
        <dbReference type="ARBA" id="ARBA00022514"/>
    </source>
</evidence>
<comment type="similarity">
    <text evidence="2">Belongs to the tumor necrosis factor family.</text>
</comment>
<dbReference type="GO" id="GO:0005125">
    <property type="term" value="F:cytokine activity"/>
    <property type="evidence" value="ECO:0007669"/>
    <property type="project" value="UniProtKB-KW"/>
</dbReference>
<dbReference type="PANTHER" id="PTHR11471">
    <property type="entry name" value="TUMOR NECROSIS FACTOR FAMILY MEMBER"/>
    <property type="match status" value="1"/>
</dbReference>
<accession>A0A411H951</accession>
<dbReference type="InterPro" id="IPR006052">
    <property type="entry name" value="TNF_dom"/>
</dbReference>
<sequence>MADCQSKMSGFYYIFSQLTFKHSPPSRKKRSQYDVITLHEDLPNHLDHFIYHISSETGKHEKILEGSKSRCEMPSLNDEITSSLGAVFYLASGDEVFVKASHPWFISPSKERNNFGLYMT</sequence>
<dbReference type="GO" id="GO:0016020">
    <property type="term" value="C:membrane"/>
    <property type="evidence" value="ECO:0007669"/>
    <property type="project" value="UniProtKB-SubCell"/>
</dbReference>
<keyword evidence="3" id="KW-0202">Cytokine</keyword>
<dbReference type="AlphaFoldDB" id="A0A411H951"/>
<reference evidence="6" key="1">
    <citation type="submission" date="2018-06" db="EMBL/GenBank/DDBJ databases">
        <authorList>
            <person name="Hu G."/>
        </authorList>
    </citation>
    <scope>NUCLEOTIDE SEQUENCE</scope>
</reference>
<dbReference type="GO" id="GO:0006955">
    <property type="term" value="P:immune response"/>
    <property type="evidence" value="ECO:0007669"/>
    <property type="project" value="InterPro"/>
</dbReference>
<dbReference type="InterPro" id="IPR008983">
    <property type="entry name" value="Tumour_necrosis_fac-like_dom"/>
</dbReference>